<comment type="catalytic activity">
    <reaction evidence="8">
        <text>L-threonyl-[protein] + ATP = O-phospho-L-threonyl-[protein] + ADP + H(+)</text>
        <dbReference type="Rhea" id="RHEA:46608"/>
        <dbReference type="Rhea" id="RHEA-COMP:11060"/>
        <dbReference type="Rhea" id="RHEA-COMP:11605"/>
        <dbReference type="ChEBI" id="CHEBI:15378"/>
        <dbReference type="ChEBI" id="CHEBI:30013"/>
        <dbReference type="ChEBI" id="CHEBI:30616"/>
        <dbReference type="ChEBI" id="CHEBI:61977"/>
        <dbReference type="ChEBI" id="CHEBI:456216"/>
        <dbReference type="EC" id="2.7.11.1"/>
    </reaction>
</comment>
<evidence type="ECO:0000313" key="14">
    <source>
        <dbReference type="Proteomes" id="UP000694680"/>
    </source>
</evidence>
<dbReference type="SMART" id="SM00220">
    <property type="entry name" value="S_TKc"/>
    <property type="match status" value="1"/>
</dbReference>
<dbReference type="GO" id="GO:0043066">
    <property type="term" value="P:negative regulation of apoptotic process"/>
    <property type="evidence" value="ECO:0007669"/>
    <property type="project" value="TreeGrafter"/>
</dbReference>
<evidence type="ECO:0000256" key="3">
    <source>
        <dbReference type="ARBA" id="ARBA00022527"/>
    </source>
</evidence>
<keyword evidence="3" id="KW-0723">Serine/threonine-protein kinase</keyword>
<evidence type="ECO:0000256" key="6">
    <source>
        <dbReference type="ARBA" id="ARBA00022777"/>
    </source>
</evidence>
<dbReference type="Ensembl" id="ENSGWIT00000057226.1">
    <property type="protein sequence ID" value="ENSGWIP00000053053.1"/>
    <property type="gene ID" value="ENSGWIG00000025546.1"/>
</dbReference>
<evidence type="ECO:0000256" key="4">
    <source>
        <dbReference type="ARBA" id="ARBA00022679"/>
    </source>
</evidence>
<dbReference type="InterPro" id="IPR008271">
    <property type="entry name" value="Ser/Thr_kinase_AS"/>
</dbReference>
<dbReference type="Gene3D" id="3.30.200.20">
    <property type="entry name" value="Phosphorylase Kinase, domain 1"/>
    <property type="match status" value="1"/>
</dbReference>
<reference evidence="13" key="1">
    <citation type="submission" date="2020-06" db="EMBL/GenBank/DDBJ databases">
        <authorList>
            <consortium name="Wellcome Sanger Institute Data Sharing"/>
        </authorList>
    </citation>
    <scope>NUCLEOTIDE SEQUENCE [LARGE SCALE GENOMIC DNA]</scope>
</reference>
<dbReference type="GO" id="GO:0007346">
    <property type="term" value="P:regulation of mitotic cell cycle"/>
    <property type="evidence" value="ECO:0007669"/>
    <property type="project" value="TreeGrafter"/>
</dbReference>
<dbReference type="InterPro" id="IPR000719">
    <property type="entry name" value="Prot_kinase_dom"/>
</dbReference>
<protein>
    <recommendedName>
        <fullName evidence="2">non-specific serine/threonine protein kinase</fullName>
        <ecNumber evidence="2">2.7.11.1</ecNumber>
    </recommendedName>
</protein>
<evidence type="ECO:0000256" key="9">
    <source>
        <dbReference type="ARBA" id="ARBA00048679"/>
    </source>
</evidence>
<evidence type="ECO:0000256" key="2">
    <source>
        <dbReference type="ARBA" id="ARBA00012513"/>
    </source>
</evidence>
<comment type="catalytic activity">
    <reaction evidence="9">
        <text>L-seryl-[protein] + ATP = O-phospho-L-seryl-[protein] + ADP + H(+)</text>
        <dbReference type="Rhea" id="RHEA:17989"/>
        <dbReference type="Rhea" id="RHEA-COMP:9863"/>
        <dbReference type="Rhea" id="RHEA-COMP:11604"/>
        <dbReference type="ChEBI" id="CHEBI:15378"/>
        <dbReference type="ChEBI" id="CHEBI:29999"/>
        <dbReference type="ChEBI" id="CHEBI:30616"/>
        <dbReference type="ChEBI" id="CHEBI:83421"/>
        <dbReference type="ChEBI" id="CHEBI:456216"/>
        <dbReference type="EC" id="2.7.11.1"/>
    </reaction>
</comment>
<dbReference type="GeneID" id="114479475"/>
<dbReference type="PANTHER" id="PTHR22984">
    <property type="entry name" value="SERINE/THREONINE-PROTEIN KINASE PIM"/>
    <property type="match status" value="1"/>
</dbReference>
<dbReference type="GO" id="GO:0005524">
    <property type="term" value="F:ATP binding"/>
    <property type="evidence" value="ECO:0007669"/>
    <property type="project" value="UniProtKB-UniRule"/>
</dbReference>
<dbReference type="Proteomes" id="UP000694680">
    <property type="component" value="Chromosome 17"/>
</dbReference>
<keyword evidence="4" id="KW-0808">Transferase</keyword>
<dbReference type="PANTHER" id="PTHR22984:SF11">
    <property type="entry name" value="AURORA KINASE-RELATED"/>
    <property type="match status" value="1"/>
</dbReference>
<feature type="region of interest" description="Disordered" evidence="11">
    <location>
        <begin position="23"/>
        <end position="54"/>
    </location>
</feature>
<dbReference type="OrthoDB" id="8596411at2759"/>
<evidence type="ECO:0000259" key="12">
    <source>
        <dbReference type="PROSITE" id="PS50011"/>
    </source>
</evidence>
<evidence type="ECO:0000256" key="7">
    <source>
        <dbReference type="ARBA" id="ARBA00022840"/>
    </source>
</evidence>
<keyword evidence="7 10" id="KW-0067">ATP-binding</keyword>
<comment type="similarity">
    <text evidence="1">Belongs to the protein kinase superfamily. CAMK Ser/Thr protein kinase family. PIM subfamily.</text>
</comment>
<feature type="binding site" evidence="10">
    <location>
        <position position="329"/>
    </location>
    <ligand>
        <name>ATP</name>
        <dbReference type="ChEBI" id="CHEBI:30616"/>
    </ligand>
</feature>
<evidence type="ECO:0000256" key="1">
    <source>
        <dbReference type="ARBA" id="ARBA00005505"/>
    </source>
</evidence>
<organism evidence="13 14">
    <name type="scientific">Gouania willdenowi</name>
    <name type="common">Blunt-snouted clingfish</name>
    <name type="synonym">Lepadogaster willdenowi</name>
    <dbReference type="NCBI Taxonomy" id="441366"/>
    <lineage>
        <taxon>Eukaryota</taxon>
        <taxon>Metazoa</taxon>
        <taxon>Chordata</taxon>
        <taxon>Craniata</taxon>
        <taxon>Vertebrata</taxon>
        <taxon>Euteleostomi</taxon>
        <taxon>Actinopterygii</taxon>
        <taxon>Neopterygii</taxon>
        <taxon>Teleostei</taxon>
        <taxon>Neoteleostei</taxon>
        <taxon>Acanthomorphata</taxon>
        <taxon>Ovalentaria</taxon>
        <taxon>Blenniimorphae</taxon>
        <taxon>Blenniiformes</taxon>
        <taxon>Gobiesocoidei</taxon>
        <taxon>Gobiesocidae</taxon>
        <taxon>Gobiesocinae</taxon>
        <taxon>Gouania</taxon>
    </lineage>
</organism>
<keyword evidence="5 10" id="KW-0547">Nucleotide-binding</keyword>
<dbReference type="RefSeq" id="XP_028328969.1">
    <property type="nucleotide sequence ID" value="XM_028473168.1"/>
</dbReference>
<sequence>MDFLIEIPRHVQNLTKEGPIPRHFEAPLKDEDRLLTTGRGQKRKADEDNVLLSNSKKPKVVEGFQELKPNTTLKARRTVSLSATTKESQICNANRDGSLQSVVNEYVKSFAPTIPTHSPLLEDYSQVYPASGESPAPDSPCLDETDKDWFRKREGPIPRHFEAPLKDEDGLLTTGRGQKRKAEEDNVLLSNSKKPKVVEGFQEPKPNTTLKARRTVSLSSTKESQICDKCKDANRDDSLQSVVNEYVKTFAPTIPTHSPLLEDYSQFFPAPEESPAPDSPGLDETEKDWIQKREDFEDSFKEQCLLGEGGFGSVYAGINLLDNKSVALKHIPKEKVKYWQVDNGELKVLEALLLMKAAGNLGERCKYNPGIIELVDIVELEDEVVIVMELPDNAMDLHNYSKMKNGEMQEQEVKVIIQQILKAAFIMHKNGVFHRDIKAENILISNTNGTPSVKIIDFGCGDWVKDVPYEQFAGTLIFAPPEFLHHNKYQAEQTTVWQIGLLLRNLYTQKPYSTKEHMKGETLIINRLSVSGNTFAMQCLTQDPTLRVGLEKLLEHAWFKV</sequence>
<evidence type="ECO:0000256" key="5">
    <source>
        <dbReference type="ARBA" id="ARBA00022741"/>
    </source>
</evidence>
<dbReference type="GO" id="GO:0005737">
    <property type="term" value="C:cytoplasm"/>
    <property type="evidence" value="ECO:0007669"/>
    <property type="project" value="TreeGrafter"/>
</dbReference>
<evidence type="ECO:0000313" key="13">
    <source>
        <dbReference type="Ensembl" id="ENSGWIP00000053053.1"/>
    </source>
</evidence>
<gene>
    <name evidence="13" type="primary">LOC114479475</name>
</gene>
<dbReference type="PROSITE" id="PS00108">
    <property type="entry name" value="PROTEIN_KINASE_ST"/>
    <property type="match status" value="1"/>
</dbReference>
<reference evidence="13" key="2">
    <citation type="submission" date="2025-08" db="UniProtKB">
        <authorList>
            <consortium name="Ensembl"/>
        </authorList>
    </citation>
    <scope>IDENTIFICATION</scope>
</reference>
<feature type="compositionally biased region" description="Basic and acidic residues" evidence="11">
    <location>
        <begin position="23"/>
        <end position="34"/>
    </location>
</feature>
<dbReference type="SUPFAM" id="SSF56112">
    <property type="entry name" value="Protein kinase-like (PK-like)"/>
    <property type="match status" value="1"/>
</dbReference>
<proteinExistence type="inferred from homology"/>
<evidence type="ECO:0000256" key="11">
    <source>
        <dbReference type="SAM" id="MobiDB-lite"/>
    </source>
</evidence>
<dbReference type="EC" id="2.7.11.1" evidence="2"/>
<dbReference type="PROSITE" id="PS00107">
    <property type="entry name" value="PROTEIN_KINASE_ATP"/>
    <property type="match status" value="1"/>
</dbReference>
<dbReference type="InterPro" id="IPR011009">
    <property type="entry name" value="Kinase-like_dom_sf"/>
</dbReference>
<name>A0A8C5NG71_GOUWI</name>
<evidence type="ECO:0000256" key="8">
    <source>
        <dbReference type="ARBA" id="ARBA00047899"/>
    </source>
</evidence>
<dbReference type="Pfam" id="PF00069">
    <property type="entry name" value="Pkinase"/>
    <property type="match status" value="1"/>
</dbReference>
<dbReference type="InterPro" id="IPR051138">
    <property type="entry name" value="PIM_Ser/Thr_kinase"/>
</dbReference>
<accession>A0A8C5NG71</accession>
<reference evidence="13" key="3">
    <citation type="submission" date="2025-09" db="UniProtKB">
        <authorList>
            <consortium name="Ensembl"/>
        </authorList>
    </citation>
    <scope>IDENTIFICATION</scope>
</reference>
<dbReference type="InterPro" id="IPR017441">
    <property type="entry name" value="Protein_kinase_ATP_BS"/>
</dbReference>
<dbReference type="PROSITE" id="PS50011">
    <property type="entry name" value="PROTEIN_KINASE_DOM"/>
    <property type="match status" value="1"/>
</dbReference>
<dbReference type="GO" id="GO:0004674">
    <property type="term" value="F:protein serine/threonine kinase activity"/>
    <property type="evidence" value="ECO:0007669"/>
    <property type="project" value="UniProtKB-KW"/>
</dbReference>
<keyword evidence="14" id="KW-1185">Reference proteome</keyword>
<keyword evidence="6" id="KW-0418">Kinase</keyword>
<dbReference type="AlphaFoldDB" id="A0A8C5NG71"/>
<feature type="domain" description="Protein kinase" evidence="12">
    <location>
        <begin position="300"/>
        <end position="559"/>
    </location>
</feature>
<dbReference type="Gene3D" id="1.10.510.10">
    <property type="entry name" value="Transferase(Phosphotransferase) domain 1"/>
    <property type="match status" value="1"/>
</dbReference>
<evidence type="ECO:0000256" key="10">
    <source>
        <dbReference type="PROSITE-ProRule" id="PRU10141"/>
    </source>
</evidence>